<feature type="compositionally biased region" description="Acidic residues" evidence="1">
    <location>
        <begin position="449"/>
        <end position="473"/>
    </location>
</feature>
<keyword evidence="3" id="KW-1185">Reference proteome</keyword>
<dbReference type="EMBL" id="JAVRRR010000064">
    <property type="protein sequence ID" value="KAK5146900.1"/>
    <property type="molecule type" value="Genomic_DNA"/>
</dbReference>
<evidence type="ECO:0000313" key="2">
    <source>
        <dbReference type="EMBL" id="KAK5146900.1"/>
    </source>
</evidence>
<sequence>MSSAEASGQLTVTDFLPQATGRWTPPIQRLSNELLRAILDHLVPDPERTVPIDRRQFLSVESFVKPLLDSGRGAVKDVGAFRSTCRRFADVGAPLLYTRVAARFSKNGLKKLEQLTEWPHLARHVKKFSYLVPYFYKHAPDAGEALLAVHANHLRQKVEEQRQIVDSEEDVRVLKKAIASFASLQFVQLLRLTDEEDRALLTYIHHHGDSRQLLEWAPACSRGSRTIGTALLHSDVPWSRFSSPTLSPQSATFLAAYRPQSLSTLAARLTCLTLHFDDGNDLDQKMSELSDLFRTVFSTAVNMQAVHVGFPSHRPLTLRLKDVFHNVTWEKLVAFGVQGWKLDAEEIIDLALRHRERLKGLRLRDVLLKDGSAWKDVLSVLRDSMYRLEWVSLRRIGYARHFDEVWLAAGAEVPEDPPPGESDSDESAEDDEPIVGSSMGYTATNGAVESDDEQSGSEMDSDDEREPEPESNDMDFPLLTSRRRKEDQVVQNLDKQVKAYKAKSFENFINAGVRVNFRESETAGPFIGSNGKMFGFNEYHVDIWGEELYRVSVSLRRNGQVHIRHLDGWVKVSEYLCHLKVKIDPHYTDGTPEMRSDLQSQWWRVNGKAFPLLQLPRELRDIIYDYSFGSKIEPYPTNKARLGAKAKPQRGVALMRVNRQVSSEIRSLLGRQTPFLIEHNRIMALLLSSPLRRNHIRRLELALSHKEFINLFGFTFPDVHYETRWQAKALRGMQLKHLMLRIARPSLITGSVIFDGACQKVATGWILSAAWPWVKGHAVEIAGYVKRQQKAEFEAACLSVKGRFEQWNRLRVDVGHPEGSLADYDEWMVWVDGEEDRGVRVIEEPSQEVQRFEPDCQVGELPPRCECGTPCTAQEWTEED</sequence>
<comment type="caution">
    <text evidence="2">The sequence shown here is derived from an EMBL/GenBank/DDBJ whole genome shotgun (WGS) entry which is preliminary data.</text>
</comment>
<name>A0ABR0LCU9_9PEZI</name>
<protein>
    <recommendedName>
        <fullName evidence="4">F-box domain-containing protein</fullName>
    </recommendedName>
</protein>
<reference evidence="2 3" key="1">
    <citation type="submission" date="2023-08" db="EMBL/GenBank/DDBJ databases">
        <title>Black Yeasts Isolated from many extreme environments.</title>
        <authorList>
            <person name="Coleine C."/>
            <person name="Stajich J.E."/>
            <person name="Selbmann L."/>
        </authorList>
    </citation>
    <scope>NUCLEOTIDE SEQUENCE [LARGE SCALE GENOMIC DNA]</scope>
    <source>
        <strain evidence="2 3">CCFEE 5386</strain>
    </source>
</reference>
<evidence type="ECO:0000313" key="3">
    <source>
        <dbReference type="Proteomes" id="UP001308179"/>
    </source>
</evidence>
<gene>
    <name evidence="2" type="ORF">LTR32_001578</name>
</gene>
<dbReference type="PANTHER" id="PTHR38790:SF9">
    <property type="entry name" value="F-BOX DOMAIN-CONTAINING PROTEIN"/>
    <property type="match status" value="1"/>
</dbReference>
<evidence type="ECO:0008006" key="4">
    <source>
        <dbReference type="Google" id="ProtNLM"/>
    </source>
</evidence>
<dbReference type="Proteomes" id="UP001308179">
    <property type="component" value="Unassembled WGS sequence"/>
</dbReference>
<feature type="region of interest" description="Disordered" evidence="1">
    <location>
        <begin position="412"/>
        <end position="481"/>
    </location>
</feature>
<organism evidence="2 3">
    <name type="scientific">Rachicladosporium monterosium</name>
    <dbReference type="NCBI Taxonomy" id="1507873"/>
    <lineage>
        <taxon>Eukaryota</taxon>
        <taxon>Fungi</taxon>
        <taxon>Dikarya</taxon>
        <taxon>Ascomycota</taxon>
        <taxon>Pezizomycotina</taxon>
        <taxon>Dothideomycetes</taxon>
        <taxon>Dothideomycetidae</taxon>
        <taxon>Cladosporiales</taxon>
        <taxon>Cladosporiaceae</taxon>
        <taxon>Rachicladosporium</taxon>
    </lineage>
</organism>
<proteinExistence type="predicted"/>
<dbReference type="PANTHER" id="PTHR38790">
    <property type="entry name" value="2EXR DOMAIN-CONTAINING PROTEIN-RELATED"/>
    <property type="match status" value="1"/>
</dbReference>
<evidence type="ECO:0000256" key="1">
    <source>
        <dbReference type="SAM" id="MobiDB-lite"/>
    </source>
</evidence>
<accession>A0ABR0LCU9</accession>
<feature type="compositionally biased region" description="Acidic residues" evidence="1">
    <location>
        <begin position="422"/>
        <end position="433"/>
    </location>
</feature>